<evidence type="ECO:0000313" key="8">
    <source>
        <dbReference type="EMBL" id="NEY82352.1"/>
    </source>
</evidence>
<dbReference type="AlphaFoldDB" id="A0A6B3VZK1"/>
<evidence type="ECO:0000259" key="6">
    <source>
        <dbReference type="Pfam" id="PF04932"/>
    </source>
</evidence>
<evidence type="ECO:0000256" key="4">
    <source>
        <dbReference type="ARBA" id="ARBA00023136"/>
    </source>
</evidence>
<dbReference type="EMBL" id="JAAIWN010000032">
    <property type="protein sequence ID" value="NEY82352.1"/>
    <property type="molecule type" value="Genomic_DNA"/>
</dbReference>
<gene>
    <name evidence="8" type="ORF">G4D64_12760</name>
    <name evidence="7" type="ORF">H1Z61_13150</name>
</gene>
<dbReference type="Pfam" id="PF04932">
    <property type="entry name" value="Wzy_C"/>
    <property type="match status" value="1"/>
</dbReference>
<proteinExistence type="predicted"/>
<keyword evidence="8" id="KW-0436">Ligase</keyword>
<evidence type="ECO:0000313" key="7">
    <source>
        <dbReference type="EMBL" id="MBA4538053.1"/>
    </source>
</evidence>
<feature type="transmembrane region" description="Helical" evidence="5">
    <location>
        <begin position="217"/>
        <end position="235"/>
    </location>
</feature>
<dbReference type="GO" id="GO:0016874">
    <property type="term" value="F:ligase activity"/>
    <property type="evidence" value="ECO:0007669"/>
    <property type="project" value="UniProtKB-KW"/>
</dbReference>
<keyword evidence="2 5" id="KW-0812">Transmembrane</keyword>
<accession>A0A6B3VZK1</accession>
<dbReference type="RefSeq" id="WP_163242758.1">
    <property type="nucleotide sequence ID" value="NZ_CP082780.1"/>
</dbReference>
<feature type="transmembrane region" description="Helical" evidence="5">
    <location>
        <begin position="242"/>
        <end position="261"/>
    </location>
</feature>
<organism evidence="8 9">
    <name type="scientific">Bacillus aquiflavi</name>
    <dbReference type="NCBI Taxonomy" id="2672567"/>
    <lineage>
        <taxon>Bacteria</taxon>
        <taxon>Bacillati</taxon>
        <taxon>Bacillota</taxon>
        <taxon>Bacilli</taxon>
        <taxon>Bacillales</taxon>
        <taxon>Bacillaceae</taxon>
        <taxon>Bacillus</taxon>
    </lineage>
</organism>
<comment type="subcellular location">
    <subcellularLocation>
        <location evidence="1">Membrane</location>
        <topology evidence="1">Multi-pass membrane protein</topology>
    </subcellularLocation>
</comment>
<feature type="transmembrane region" description="Helical" evidence="5">
    <location>
        <begin position="125"/>
        <end position="145"/>
    </location>
</feature>
<dbReference type="Proteomes" id="UP000570010">
    <property type="component" value="Unassembled WGS sequence"/>
</dbReference>
<dbReference type="GO" id="GO:0016020">
    <property type="term" value="C:membrane"/>
    <property type="evidence" value="ECO:0007669"/>
    <property type="project" value="UniProtKB-SubCell"/>
</dbReference>
<evidence type="ECO:0000313" key="10">
    <source>
        <dbReference type="Proteomes" id="UP000570010"/>
    </source>
</evidence>
<evidence type="ECO:0000256" key="5">
    <source>
        <dbReference type="SAM" id="Phobius"/>
    </source>
</evidence>
<keyword evidence="3 5" id="KW-1133">Transmembrane helix</keyword>
<feature type="transmembrane region" description="Helical" evidence="5">
    <location>
        <begin position="332"/>
        <end position="352"/>
    </location>
</feature>
<dbReference type="InterPro" id="IPR007016">
    <property type="entry name" value="O-antigen_ligase-rel_domated"/>
</dbReference>
<feature type="transmembrane region" description="Helical" evidence="5">
    <location>
        <begin position="36"/>
        <end position="55"/>
    </location>
</feature>
<evidence type="ECO:0000313" key="9">
    <source>
        <dbReference type="Proteomes" id="UP000472971"/>
    </source>
</evidence>
<reference evidence="8 9" key="1">
    <citation type="submission" date="2020-02" db="EMBL/GenBank/DDBJ databases">
        <title>Bacillus aquiflavi sp. nov., isolated from yellow water of strong flavor Chinese baijiu in Yibin region of China.</title>
        <authorList>
            <person name="Xie J."/>
        </authorList>
    </citation>
    <scope>NUCLEOTIDE SEQUENCE [LARGE SCALE GENOMIC DNA]</scope>
    <source>
        <strain evidence="8 9">3H-10</strain>
    </source>
</reference>
<dbReference type="PANTHER" id="PTHR37422:SF23">
    <property type="entry name" value="TEICHURONIC ACID BIOSYNTHESIS PROTEIN TUAE"/>
    <property type="match status" value="1"/>
</dbReference>
<feature type="transmembrane region" description="Helical" evidence="5">
    <location>
        <begin position="386"/>
        <end position="405"/>
    </location>
</feature>
<feature type="domain" description="O-antigen ligase-related" evidence="6">
    <location>
        <begin position="203"/>
        <end position="340"/>
    </location>
</feature>
<name>A0A6B3VZK1_9BACI</name>
<evidence type="ECO:0000256" key="3">
    <source>
        <dbReference type="ARBA" id="ARBA00022989"/>
    </source>
</evidence>
<protein>
    <submittedName>
        <fullName evidence="8">O-antigen ligase family protein</fullName>
    </submittedName>
</protein>
<feature type="transmembrane region" description="Helical" evidence="5">
    <location>
        <begin position="67"/>
        <end position="85"/>
    </location>
</feature>
<feature type="transmembrane region" description="Helical" evidence="5">
    <location>
        <begin position="165"/>
        <end position="185"/>
    </location>
</feature>
<feature type="transmembrane region" description="Helical" evidence="5">
    <location>
        <begin position="364"/>
        <end position="380"/>
    </location>
</feature>
<feature type="transmembrane region" description="Helical" evidence="5">
    <location>
        <begin position="97"/>
        <end position="113"/>
    </location>
</feature>
<keyword evidence="9" id="KW-1185">Reference proteome</keyword>
<feature type="transmembrane region" description="Helical" evidence="5">
    <location>
        <begin position="192"/>
        <end position="211"/>
    </location>
</feature>
<dbReference type="Proteomes" id="UP000472971">
    <property type="component" value="Unassembled WGS sequence"/>
</dbReference>
<keyword evidence="4 5" id="KW-0472">Membrane</keyword>
<evidence type="ECO:0000256" key="1">
    <source>
        <dbReference type="ARBA" id="ARBA00004141"/>
    </source>
</evidence>
<evidence type="ECO:0000256" key="2">
    <source>
        <dbReference type="ARBA" id="ARBA00022692"/>
    </source>
</evidence>
<dbReference type="InterPro" id="IPR051533">
    <property type="entry name" value="WaaL-like"/>
</dbReference>
<dbReference type="EMBL" id="JACEIO010000033">
    <property type="protein sequence ID" value="MBA4538053.1"/>
    <property type="molecule type" value="Genomic_DNA"/>
</dbReference>
<dbReference type="PANTHER" id="PTHR37422">
    <property type="entry name" value="TEICHURONIC ACID BIOSYNTHESIS PROTEIN TUAE"/>
    <property type="match status" value="1"/>
</dbReference>
<sequence>MNASLNFRKYLFFLITILVFLDPLLFKIDLGPITITSLRVILIISIYYFLYELIFKPKWANYNEIRIYLLFFLIWFSYGGVAVLWSNDPNLAIRQLYYFSMFILFILLLVKVLSAQESYKWVYRIFWVIGVLMVGLSFIEMITNIHLPTSRLYNQDTAQYISTGFFYNENDHAYFLVLIAPFFLLNITRKKILLSIINAMIYAAIFIVIYINDSKAALISLFLQIVIMNLFILDYKKIYKVLLSSVALFGIIGVFFFTPVGEKVLTILNSLKFSNGSAFVRLNLYLNGLYALSDHWFFGVGPGNFITNIYENFNTGGIINPHNWWIEILTEYGVFIFGLYLLFFVSLIIQLFKIGKSKISESKVSIALFLSFIGFILASIGPSSLFYHWTMWLFYGVAIAIINNVRIKQKKTLNIKQK</sequence>
<comment type="caution">
    <text evidence="8">The sequence shown here is derived from an EMBL/GenBank/DDBJ whole genome shotgun (WGS) entry which is preliminary data.</text>
</comment>
<reference evidence="7 10" key="2">
    <citation type="submission" date="2020-07" db="EMBL/GenBank/DDBJ databases">
        <authorList>
            <person name="Feng H."/>
        </authorList>
    </citation>
    <scope>NUCLEOTIDE SEQUENCE [LARGE SCALE GENOMIC DNA]</scope>
    <source>
        <strain evidence="10">s-12</strain>
        <strain evidence="7">S-12</strain>
    </source>
</reference>